<dbReference type="PANTHER" id="PTHR42858:SF1">
    <property type="entry name" value="LD15494P"/>
    <property type="match status" value="1"/>
</dbReference>
<feature type="domain" description="Aminotransferase class I/classII large" evidence="1">
    <location>
        <begin position="40"/>
        <end position="413"/>
    </location>
</feature>
<name>A0A8G1RUZ4_9EURO</name>
<dbReference type="CDD" id="cd00609">
    <property type="entry name" value="AAT_like"/>
    <property type="match status" value="1"/>
</dbReference>
<reference evidence="2 3" key="1">
    <citation type="submission" date="2018-02" db="EMBL/GenBank/DDBJ databases">
        <title>The genomes of Aspergillus section Nigri reveals drivers in fungal speciation.</title>
        <authorList>
            <consortium name="DOE Joint Genome Institute"/>
            <person name="Vesth T.C."/>
            <person name="Nybo J."/>
            <person name="Theobald S."/>
            <person name="Brandl J."/>
            <person name="Frisvad J.C."/>
            <person name="Nielsen K.F."/>
            <person name="Lyhne E.K."/>
            <person name="Kogle M.E."/>
            <person name="Kuo A."/>
            <person name="Riley R."/>
            <person name="Clum A."/>
            <person name="Nolan M."/>
            <person name="Lipzen A."/>
            <person name="Salamov A."/>
            <person name="Henrissat B."/>
            <person name="Wiebenga A."/>
            <person name="De vries R.P."/>
            <person name="Grigoriev I.V."/>
            <person name="Mortensen U.H."/>
            <person name="Andersen M.R."/>
            <person name="Baker S.E."/>
        </authorList>
    </citation>
    <scope>NUCLEOTIDE SEQUENCE [LARGE SCALE GENOMIC DNA]</scope>
    <source>
        <strain evidence="2 3">CBS 313.89</strain>
    </source>
</reference>
<keyword evidence="2" id="KW-0808">Transferase</keyword>
<dbReference type="SUPFAM" id="SSF53383">
    <property type="entry name" value="PLP-dependent transferases"/>
    <property type="match status" value="1"/>
</dbReference>
<sequence length="439" mass="47218">MQPINLQKGSPHPSLLPATQLRSAAATVLSNPSLYIPALDYGDEAGYRPLRANIAQWLTEFYAPARPIPTERICITGGASQNLACILQVFTDPRHTVAVWLPEPTYHLVFTMFRDAGLGDRLRAVPEDGEGMQVGELERGIADAPGCHSSPGCAACGDGGMARGAGTDQTRPGKKFKHLIYCVPTYANPSGATMSVPHREALVRLARRHDALVVCDDVYDFLSVTPGGQSPAPRLVDIDRTLDGGVGHDGLGNVVSNGSFSKILGPGCRVGWAEATPRFVAVLAQCGSNVSGGAPSHLTSTYINQMFENGSLQAHLEKNVLPAILRRYWILADAVRQRLVPLGVSFQPDEARGMAAGGFFLWLRLPAGVSSEDIDREATKQGLVIGKGRLFAVPGRNAGGSRERVDGFIRLCFMWEDEDRLVEGVGRLEMVLRRLLASG</sequence>
<dbReference type="OrthoDB" id="7042322at2759"/>
<protein>
    <submittedName>
        <fullName evidence="2">PLP-dependent transferase</fullName>
    </submittedName>
</protein>
<dbReference type="InterPro" id="IPR015424">
    <property type="entry name" value="PyrdxlP-dep_Trfase"/>
</dbReference>
<dbReference type="FunFam" id="3.40.640.10:FF:000080">
    <property type="entry name" value="Aminotransferase, putative"/>
    <property type="match status" value="1"/>
</dbReference>
<dbReference type="GO" id="GO:0030170">
    <property type="term" value="F:pyridoxal phosphate binding"/>
    <property type="evidence" value="ECO:0007669"/>
    <property type="project" value="InterPro"/>
</dbReference>
<dbReference type="InterPro" id="IPR015422">
    <property type="entry name" value="PyrdxlP-dep_Trfase_small"/>
</dbReference>
<dbReference type="EMBL" id="KZ824634">
    <property type="protein sequence ID" value="RAK79182.1"/>
    <property type="molecule type" value="Genomic_DNA"/>
</dbReference>
<dbReference type="InterPro" id="IPR015421">
    <property type="entry name" value="PyrdxlP-dep_Trfase_major"/>
</dbReference>
<dbReference type="RefSeq" id="XP_040803192.1">
    <property type="nucleotide sequence ID" value="XM_040949221.1"/>
</dbReference>
<dbReference type="VEuPathDB" id="FungiDB:BO72DRAFT_506244"/>
<dbReference type="GeneID" id="63866554"/>
<evidence type="ECO:0000313" key="3">
    <source>
        <dbReference type="Proteomes" id="UP000249789"/>
    </source>
</evidence>
<dbReference type="Proteomes" id="UP000249789">
    <property type="component" value="Unassembled WGS sequence"/>
</dbReference>
<evidence type="ECO:0000313" key="2">
    <source>
        <dbReference type="EMBL" id="RAK79182.1"/>
    </source>
</evidence>
<organism evidence="2 3">
    <name type="scientific">Aspergillus fijiensis CBS 313.89</name>
    <dbReference type="NCBI Taxonomy" id="1448319"/>
    <lineage>
        <taxon>Eukaryota</taxon>
        <taxon>Fungi</taxon>
        <taxon>Dikarya</taxon>
        <taxon>Ascomycota</taxon>
        <taxon>Pezizomycotina</taxon>
        <taxon>Eurotiomycetes</taxon>
        <taxon>Eurotiomycetidae</taxon>
        <taxon>Eurotiales</taxon>
        <taxon>Aspergillaceae</taxon>
        <taxon>Aspergillus</taxon>
    </lineage>
</organism>
<evidence type="ECO:0000259" key="1">
    <source>
        <dbReference type="Pfam" id="PF00155"/>
    </source>
</evidence>
<keyword evidence="3" id="KW-1185">Reference proteome</keyword>
<gene>
    <name evidence="2" type="ORF">BO72DRAFT_506244</name>
</gene>
<dbReference type="Gene3D" id="3.90.1150.10">
    <property type="entry name" value="Aspartate Aminotransferase, domain 1"/>
    <property type="match status" value="1"/>
</dbReference>
<dbReference type="InterPro" id="IPR004839">
    <property type="entry name" value="Aminotransferase_I/II_large"/>
</dbReference>
<dbReference type="AlphaFoldDB" id="A0A8G1RUZ4"/>
<accession>A0A8G1RUZ4</accession>
<dbReference type="PANTHER" id="PTHR42858">
    <property type="entry name" value="AMINOTRANSFERASE"/>
    <property type="match status" value="1"/>
</dbReference>
<proteinExistence type="predicted"/>
<dbReference type="GO" id="GO:0047536">
    <property type="term" value="F:2-aminoadipate transaminase activity"/>
    <property type="evidence" value="ECO:0007669"/>
    <property type="project" value="TreeGrafter"/>
</dbReference>
<dbReference type="Pfam" id="PF00155">
    <property type="entry name" value="Aminotran_1_2"/>
    <property type="match status" value="1"/>
</dbReference>
<dbReference type="Gene3D" id="3.40.640.10">
    <property type="entry name" value="Type I PLP-dependent aspartate aminotransferase-like (Major domain)"/>
    <property type="match status" value="1"/>
</dbReference>